<evidence type="ECO:0000256" key="2">
    <source>
        <dbReference type="SAM" id="MobiDB-lite"/>
    </source>
</evidence>
<dbReference type="InterPro" id="IPR035426">
    <property type="entry name" value="Gemin2/Brr1"/>
</dbReference>
<feature type="compositionally biased region" description="Polar residues" evidence="2">
    <location>
        <begin position="26"/>
        <end position="42"/>
    </location>
</feature>
<keyword evidence="4" id="KW-1185">Reference proteome</keyword>
<dbReference type="PANTHER" id="PTHR12794">
    <property type="entry name" value="GEMIN2"/>
    <property type="match status" value="1"/>
</dbReference>
<evidence type="ECO:0000313" key="3">
    <source>
        <dbReference type="EMBL" id="KDP42852.1"/>
    </source>
</evidence>
<protein>
    <recommendedName>
        <fullName evidence="5">Gem-associated protein 2</fullName>
    </recommendedName>
</protein>
<dbReference type="STRING" id="180498.A0A067L365"/>
<dbReference type="Gene3D" id="1.20.58.1070">
    <property type="match status" value="1"/>
</dbReference>
<dbReference type="GO" id="GO:0032797">
    <property type="term" value="C:SMN complex"/>
    <property type="evidence" value="ECO:0007669"/>
    <property type="project" value="TreeGrafter"/>
</dbReference>
<proteinExistence type="inferred from homology"/>
<dbReference type="AlphaFoldDB" id="A0A067L365"/>
<dbReference type="Pfam" id="PF04938">
    <property type="entry name" value="SIP1"/>
    <property type="match status" value="1"/>
</dbReference>
<dbReference type="GO" id="GO:0005634">
    <property type="term" value="C:nucleus"/>
    <property type="evidence" value="ECO:0007669"/>
    <property type="project" value="TreeGrafter"/>
</dbReference>
<feature type="compositionally biased region" description="Polar residues" evidence="2">
    <location>
        <begin position="72"/>
        <end position="81"/>
    </location>
</feature>
<comment type="similarity">
    <text evidence="1">Belongs to the gemin-2 family.</text>
</comment>
<reference evidence="3 4" key="1">
    <citation type="journal article" date="2014" name="PLoS ONE">
        <title>Global Analysis of Gene Expression Profiles in Physic Nut (Jatropha curcas L.) Seedlings Exposed to Salt Stress.</title>
        <authorList>
            <person name="Zhang L."/>
            <person name="Zhang C."/>
            <person name="Wu P."/>
            <person name="Chen Y."/>
            <person name="Li M."/>
            <person name="Jiang H."/>
            <person name="Wu G."/>
        </authorList>
    </citation>
    <scope>NUCLEOTIDE SEQUENCE [LARGE SCALE GENOMIC DNA]</scope>
    <source>
        <strain evidence="4">cv. GZQX0401</strain>
        <tissue evidence="3">Young leaves</tissue>
    </source>
</reference>
<organism evidence="3 4">
    <name type="scientific">Jatropha curcas</name>
    <name type="common">Barbados nut</name>
    <dbReference type="NCBI Taxonomy" id="180498"/>
    <lineage>
        <taxon>Eukaryota</taxon>
        <taxon>Viridiplantae</taxon>
        <taxon>Streptophyta</taxon>
        <taxon>Embryophyta</taxon>
        <taxon>Tracheophyta</taxon>
        <taxon>Spermatophyta</taxon>
        <taxon>Magnoliopsida</taxon>
        <taxon>eudicotyledons</taxon>
        <taxon>Gunneridae</taxon>
        <taxon>Pentapetalae</taxon>
        <taxon>rosids</taxon>
        <taxon>fabids</taxon>
        <taxon>Malpighiales</taxon>
        <taxon>Euphorbiaceae</taxon>
        <taxon>Crotonoideae</taxon>
        <taxon>Jatropheae</taxon>
        <taxon>Jatropha</taxon>
    </lineage>
</organism>
<name>A0A067L365_JATCU</name>
<dbReference type="PANTHER" id="PTHR12794:SF0">
    <property type="entry name" value="GEM-ASSOCIATED PROTEIN 2"/>
    <property type="match status" value="1"/>
</dbReference>
<dbReference type="GO" id="GO:0000387">
    <property type="term" value="P:spliceosomal snRNP assembly"/>
    <property type="evidence" value="ECO:0007669"/>
    <property type="project" value="InterPro"/>
</dbReference>
<evidence type="ECO:0000313" key="4">
    <source>
        <dbReference type="Proteomes" id="UP000027138"/>
    </source>
</evidence>
<feature type="compositionally biased region" description="Basic and acidic residues" evidence="2">
    <location>
        <begin position="277"/>
        <end position="289"/>
    </location>
</feature>
<evidence type="ECO:0000256" key="1">
    <source>
        <dbReference type="ARBA" id="ARBA00025758"/>
    </source>
</evidence>
<dbReference type="OrthoDB" id="428895at2759"/>
<accession>A0A067L365</accession>
<feature type="compositionally biased region" description="Basic and acidic residues" evidence="2">
    <location>
        <begin position="255"/>
        <end position="267"/>
    </location>
</feature>
<feature type="region of interest" description="Disordered" evidence="2">
    <location>
        <begin position="248"/>
        <end position="297"/>
    </location>
</feature>
<gene>
    <name evidence="3" type="ORF">JCGZ_23794</name>
</gene>
<dbReference type="Proteomes" id="UP000027138">
    <property type="component" value="Unassembled WGS sequence"/>
</dbReference>
<feature type="region of interest" description="Disordered" evidence="2">
    <location>
        <begin position="24"/>
        <end position="86"/>
    </location>
</feature>
<dbReference type="EMBL" id="KK914286">
    <property type="protein sequence ID" value="KDP42852.1"/>
    <property type="molecule type" value="Genomic_DNA"/>
</dbReference>
<evidence type="ECO:0008006" key="5">
    <source>
        <dbReference type="Google" id="ProtNLM"/>
    </source>
</evidence>
<sequence>MADDIESDACIDSKSRITEMEETLFPQHQESLDSISTVSTQESAKESSLIDSSTKEDIPSLSSSKKVKCSFTEPSGSSEENQGILGSDGEEKVILCDLVSGSLGSEGKSEDFVRKIESFDVELQETKNCEMGFDTDVKNRQENIEGTVKDVVGEKEKELVCVKSEMGFSVAEKFDKHGVAIGSFIEEKKEEEQSLLEAKKKQLLTKIETGSIFKDKILGGLEGIDEPIRRSLKVKVIDDTAVLEAVPIPKTGNGENKKQKQEVDGKKLKLPRRKGKDVKNVSETSEKQKKTTQVGKAVNKLSLVGEAQNESQKNGHPLRKYSREEMEALRFVNVVEQRKLWRDTYTGLGDAVVKEYDDLAGSRHHKNIHLNFDPRQHYGKKEDARRTLREVSSENVCDLDSASNESIGSEEVNASLEAACSEEEDSDEDYASVQRPAFLVEGEPDFDSGPPEDGWEYLRRVRWEAAHIPKVTVAKLDRSKGSKEQSVYMPQIPEIAKCPEHLMPLKQWEEAFLADFSELRMVLSGNEGSCTELSYRMQHVAITHEQNNSSPQLAECVVLQKFNLISDDVNHANDQPSSSNAEDGKISACSQNLSSKNSVSDDSTCNYPTLSAIFGMDSVTRVLMLKKCIGLAETRSSLSKNDCMWLFALCVAVDTPLHADTSAALRSLLRKCASLRAAKSELDDEVIMLNILATISGRYFGQSES</sequence>